<reference evidence="2 3" key="1">
    <citation type="journal article" date="2018" name="Mol. Plant">
        <title>The genome of Artemisia annua provides insight into the evolution of Asteraceae family and artemisinin biosynthesis.</title>
        <authorList>
            <person name="Shen Q."/>
            <person name="Zhang L."/>
            <person name="Liao Z."/>
            <person name="Wang S."/>
            <person name="Yan T."/>
            <person name="Shi P."/>
            <person name="Liu M."/>
            <person name="Fu X."/>
            <person name="Pan Q."/>
            <person name="Wang Y."/>
            <person name="Lv Z."/>
            <person name="Lu X."/>
            <person name="Zhang F."/>
            <person name="Jiang W."/>
            <person name="Ma Y."/>
            <person name="Chen M."/>
            <person name="Hao X."/>
            <person name="Li L."/>
            <person name="Tang Y."/>
            <person name="Lv G."/>
            <person name="Zhou Y."/>
            <person name="Sun X."/>
            <person name="Brodelius P.E."/>
            <person name="Rose J.K.C."/>
            <person name="Tang K."/>
        </authorList>
    </citation>
    <scope>NUCLEOTIDE SEQUENCE [LARGE SCALE GENOMIC DNA]</scope>
    <source>
        <strain evidence="3">cv. Huhao1</strain>
        <tissue evidence="2">Leaf</tissue>
    </source>
</reference>
<feature type="region of interest" description="Disordered" evidence="1">
    <location>
        <begin position="1"/>
        <end position="51"/>
    </location>
</feature>
<dbReference type="PANTHER" id="PTHR31286">
    <property type="entry name" value="GLYCINE-RICH CELL WALL STRUCTURAL PROTEIN 1.8-LIKE"/>
    <property type="match status" value="1"/>
</dbReference>
<dbReference type="AlphaFoldDB" id="A0A2U1LGF3"/>
<feature type="compositionally biased region" description="Basic residues" evidence="1">
    <location>
        <begin position="1"/>
        <end position="12"/>
    </location>
</feature>
<dbReference type="PANTHER" id="PTHR31286:SF180">
    <property type="entry name" value="OS10G0362600 PROTEIN"/>
    <property type="match status" value="1"/>
</dbReference>
<dbReference type="OrthoDB" id="1302471at2759"/>
<evidence type="ECO:0000313" key="3">
    <source>
        <dbReference type="Proteomes" id="UP000245207"/>
    </source>
</evidence>
<feature type="compositionally biased region" description="Basic and acidic residues" evidence="1">
    <location>
        <begin position="31"/>
        <end position="51"/>
    </location>
</feature>
<evidence type="ECO:0000313" key="2">
    <source>
        <dbReference type="EMBL" id="PWA48042.1"/>
    </source>
</evidence>
<comment type="caution">
    <text evidence="2">The sequence shown here is derived from an EMBL/GenBank/DDBJ whole genome shotgun (WGS) entry which is preliminary data.</text>
</comment>
<dbReference type="InterPro" id="IPR040256">
    <property type="entry name" value="At4g02000-like"/>
</dbReference>
<feature type="region of interest" description="Disordered" evidence="1">
    <location>
        <begin position="343"/>
        <end position="423"/>
    </location>
</feature>
<dbReference type="Proteomes" id="UP000245207">
    <property type="component" value="Unassembled WGS sequence"/>
</dbReference>
<feature type="region of interest" description="Disordered" evidence="1">
    <location>
        <begin position="97"/>
        <end position="122"/>
    </location>
</feature>
<keyword evidence="3" id="KW-1185">Reference proteome</keyword>
<protein>
    <submittedName>
        <fullName evidence="2">DUF4283 domain-containing protein</fullName>
    </submittedName>
</protein>
<dbReference type="EMBL" id="PKPP01009531">
    <property type="protein sequence ID" value="PWA48042.1"/>
    <property type="molecule type" value="Genomic_DNA"/>
</dbReference>
<feature type="compositionally biased region" description="Polar residues" evidence="1">
    <location>
        <begin position="103"/>
        <end position="122"/>
    </location>
</feature>
<dbReference type="STRING" id="35608.A0A2U1LGF3"/>
<name>A0A2U1LGF3_ARTAN</name>
<proteinExistence type="predicted"/>
<accession>A0A2U1LGF3</accession>
<feature type="compositionally biased region" description="Basic and acidic residues" evidence="1">
    <location>
        <begin position="397"/>
        <end position="410"/>
    </location>
</feature>
<sequence>MSPMRRSKRKTKLPNSLKDTDYEHMKKNRSDKKSDDTEIEEDLGRKGENKVDDCVKATVIDEIQKEVVEGMESGGNSSMGDKGDVGLVEFPTLGESMGRKVDSMSNDASKQGNGSTVEKSGDQLSAQKMIAITEAMTTDSTVSNTVSLSICNNELSNNTKNFVDVVKPKLTEYVNKLNLIPVEIEDGREVVVFDEELVEEGSRKWRLTLCGHFVGCKMSYYELKRDPEVLPCWIKLHNVPVEAWTVKGISAIASSLASDGTGNIGFARVLVEIKVDRAFKEKTEICYKGNGQVTKSSKFVDVEYSWKPPRCSHCKVYGHTDSTCGTNVRNGDGNSVVGDLNNAEKGANNSDGFQEVKQGNGKNGAKMSKGFQGNKPRMEYKPVMKKKYSAAVTQTQKRHDEEANKKENKDAAGPSSHVTPKSPWKVDKSAIEELKRSANKYAVLDEIEENEIYGTKWKDSIDKGMCNKEMQKYVKNFIRDENLHICATIKTHVKEKQIGRICKQCCVV</sequence>
<organism evidence="2 3">
    <name type="scientific">Artemisia annua</name>
    <name type="common">Sweet wormwood</name>
    <dbReference type="NCBI Taxonomy" id="35608"/>
    <lineage>
        <taxon>Eukaryota</taxon>
        <taxon>Viridiplantae</taxon>
        <taxon>Streptophyta</taxon>
        <taxon>Embryophyta</taxon>
        <taxon>Tracheophyta</taxon>
        <taxon>Spermatophyta</taxon>
        <taxon>Magnoliopsida</taxon>
        <taxon>eudicotyledons</taxon>
        <taxon>Gunneridae</taxon>
        <taxon>Pentapetalae</taxon>
        <taxon>asterids</taxon>
        <taxon>campanulids</taxon>
        <taxon>Asterales</taxon>
        <taxon>Asteraceae</taxon>
        <taxon>Asteroideae</taxon>
        <taxon>Anthemideae</taxon>
        <taxon>Artemisiinae</taxon>
        <taxon>Artemisia</taxon>
    </lineage>
</organism>
<gene>
    <name evidence="2" type="ORF">CTI12_AA494490</name>
</gene>
<evidence type="ECO:0000256" key="1">
    <source>
        <dbReference type="SAM" id="MobiDB-lite"/>
    </source>
</evidence>